<reference evidence="2" key="1">
    <citation type="submission" date="2019-11" db="EMBL/GenBank/DDBJ databases">
        <title>Leishmania tarentolae CDS.</title>
        <authorList>
            <person name="Goto Y."/>
            <person name="Yamagishi J."/>
        </authorList>
    </citation>
    <scope>NUCLEOTIDE SEQUENCE [LARGE SCALE GENOMIC DNA]</scope>
    <source>
        <strain evidence="2">Parrot Tar II</strain>
    </source>
</reference>
<protein>
    <recommendedName>
        <fullName evidence="1">SET domain-containing protein</fullName>
    </recommendedName>
</protein>
<gene>
    <name evidence="2" type="ORF">LtaPh_2120800</name>
</gene>
<dbReference type="Gene3D" id="2.170.270.10">
    <property type="entry name" value="SET domain"/>
    <property type="match status" value="1"/>
</dbReference>
<proteinExistence type="predicted"/>
<comment type="caution">
    <text evidence="2">The sequence shown here is derived from an EMBL/GenBank/DDBJ whole genome shotgun (WGS) entry which is preliminary data.</text>
</comment>
<dbReference type="InterPro" id="IPR001214">
    <property type="entry name" value="SET_dom"/>
</dbReference>
<evidence type="ECO:0000313" key="3">
    <source>
        <dbReference type="Proteomes" id="UP000419144"/>
    </source>
</evidence>
<dbReference type="AlphaFoldDB" id="A0A640KFX7"/>
<sequence length="411" mass="47257">MVRYFPLFFCSPNSPQHSCGLLFVTMSPVLVPTACEDWSLNIDDESNKRFWWNNTYSITLWEETLSIDKETETIKDDDVWFKFIDLQLRCAFKICSICYSPEGNSDMKICCYCGNTVHENCSEPATPEQIMWKSANLAYTEHMRACFQCQAVHYKVPSAPQVPSECDNVRRAARRALTISDEYPPTTVAKIEKILQQAETASNDTVLLDELKSLVQSFFQSLQSLQFLRKERVASKGGGIGVVAAQKIPAFSIIGVYPGYLDFMSGEQAKCGRPVPKYALMEYNCANYFNEVFVELQTTFTPFINEPNPHEKSNCSWIQEPHRKNGRLSVICVRDIQEGEELMIGYGPIYPRTYPYCYDAYACHEIEGHNTQPCYSLWHWPTLQETDARYVCCISYVEQEDRYVLWNNETS</sequence>
<keyword evidence="3" id="KW-1185">Reference proteome</keyword>
<dbReference type="InterPro" id="IPR046341">
    <property type="entry name" value="SET_dom_sf"/>
</dbReference>
<evidence type="ECO:0000259" key="1">
    <source>
        <dbReference type="PROSITE" id="PS50280"/>
    </source>
</evidence>
<organism evidence="2 3">
    <name type="scientific">Leishmania tarentolae</name>
    <name type="common">Sauroleishmania tarentolae</name>
    <dbReference type="NCBI Taxonomy" id="5689"/>
    <lineage>
        <taxon>Eukaryota</taxon>
        <taxon>Discoba</taxon>
        <taxon>Euglenozoa</taxon>
        <taxon>Kinetoplastea</taxon>
        <taxon>Metakinetoplastina</taxon>
        <taxon>Trypanosomatida</taxon>
        <taxon>Trypanosomatidae</taxon>
        <taxon>Leishmaniinae</taxon>
        <taxon>Leishmania</taxon>
        <taxon>lizard Leishmania</taxon>
    </lineage>
</organism>
<dbReference type="VEuPathDB" id="TriTrypDB:LtaPh_2120800"/>
<feature type="domain" description="SET" evidence="1">
    <location>
        <begin position="220"/>
        <end position="347"/>
    </location>
</feature>
<name>A0A640KFX7_LEITA</name>
<dbReference type="Proteomes" id="UP000419144">
    <property type="component" value="Unassembled WGS sequence"/>
</dbReference>
<dbReference type="PROSITE" id="PS50280">
    <property type="entry name" value="SET"/>
    <property type="match status" value="1"/>
</dbReference>
<dbReference type="EMBL" id="BLBS01000028">
    <property type="protein sequence ID" value="GET88453.1"/>
    <property type="molecule type" value="Genomic_DNA"/>
</dbReference>
<dbReference type="SUPFAM" id="SSF82199">
    <property type="entry name" value="SET domain"/>
    <property type="match status" value="1"/>
</dbReference>
<dbReference type="OrthoDB" id="255786at2759"/>
<dbReference type="Pfam" id="PF00856">
    <property type="entry name" value="SET"/>
    <property type="match status" value="1"/>
</dbReference>
<accession>A0A640KFX7</accession>
<evidence type="ECO:0000313" key="2">
    <source>
        <dbReference type="EMBL" id="GET88453.1"/>
    </source>
</evidence>